<organism evidence="2 3">
    <name type="scientific">Halobacterium jilantaiense</name>
    <dbReference type="NCBI Taxonomy" id="355548"/>
    <lineage>
        <taxon>Archaea</taxon>
        <taxon>Methanobacteriati</taxon>
        <taxon>Methanobacteriota</taxon>
        <taxon>Stenosarchaea group</taxon>
        <taxon>Halobacteria</taxon>
        <taxon>Halobacteriales</taxon>
        <taxon>Halobacteriaceae</taxon>
        <taxon>Halobacterium</taxon>
    </lineage>
</organism>
<name>A0A1I0QTR2_9EURY</name>
<evidence type="ECO:0000259" key="1">
    <source>
        <dbReference type="Pfam" id="PF25942"/>
    </source>
</evidence>
<reference evidence="2 3" key="1">
    <citation type="submission" date="2016-10" db="EMBL/GenBank/DDBJ databases">
        <authorList>
            <person name="de Groot N.N."/>
        </authorList>
    </citation>
    <scope>NUCLEOTIDE SEQUENCE [LARGE SCALE GENOMIC DNA]</scope>
    <source>
        <strain evidence="2 3">CGMCC 1.5337</strain>
    </source>
</reference>
<evidence type="ECO:0000313" key="3">
    <source>
        <dbReference type="Proteomes" id="UP000198518"/>
    </source>
</evidence>
<dbReference type="AlphaFoldDB" id="A0A1I0QTR2"/>
<feature type="domain" description="Ig-like" evidence="1">
    <location>
        <begin position="43"/>
        <end position="115"/>
    </location>
</feature>
<accession>A0A1I0QTR2</accession>
<dbReference type="RefSeq" id="WP_089670239.1">
    <property type="nucleotide sequence ID" value="NZ_FOJA01000001.1"/>
</dbReference>
<evidence type="ECO:0000313" key="2">
    <source>
        <dbReference type="EMBL" id="SEW30790.1"/>
    </source>
</evidence>
<dbReference type="Proteomes" id="UP000198518">
    <property type="component" value="Unassembled WGS sequence"/>
</dbReference>
<gene>
    <name evidence="2" type="ORF">SAMN04487945_2960</name>
</gene>
<sequence length="124" mass="12974">MKRRALLGVAATALASGCFGYGRYLSAPGGSVEFWNETEEPVSVHVRLDNDAGGVALDDTYEVAPESDREVEDAFGGGSYDATVSVNGGELTASDDLNVGSCSAIRFLVRIDADGLDLSQGYCD</sequence>
<dbReference type="EMBL" id="FOJA01000001">
    <property type="protein sequence ID" value="SEW30790.1"/>
    <property type="molecule type" value="Genomic_DNA"/>
</dbReference>
<dbReference type="InterPro" id="IPR058929">
    <property type="entry name" value="Ig_halo"/>
</dbReference>
<dbReference type="PROSITE" id="PS51257">
    <property type="entry name" value="PROKAR_LIPOPROTEIN"/>
    <property type="match status" value="1"/>
</dbReference>
<dbReference type="STRING" id="355548.SAMN04487945_2960"/>
<proteinExistence type="predicted"/>
<protein>
    <recommendedName>
        <fullName evidence="1">Ig-like domain-containing protein</fullName>
    </recommendedName>
</protein>
<keyword evidence="3" id="KW-1185">Reference proteome</keyword>
<dbReference type="OrthoDB" id="350768at2157"/>
<dbReference type="Pfam" id="PF25942">
    <property type="entry name" value="Ig_halo"/>
    <property type="match status" value="1"/>
</dbReference>